<dbReference type="EMBL" id="AP028679">
    <property type="protein sequence ID" value="BEQ14647.1"/>
    <property type="molecule type" value="Genomic_DNA"/>
</dbReference>
<evidence type="ECO:0000259" key="16">
    <source>
        <dbReference type="PROSITE" id="PS50109"/>
    </source>
</evidence>
<evidence type="ECO:0000256" key="2">
    <source>
        <dbReference type="ARBA" id="ARBA00004236"/>
    </source>
</evidence>
<dbReference type="Gene3D" id="1.10.287.130">
    <property type="match status" value="1"/>
</dbReference>
<keyword evidence="20" id="KW-1185">Reference proteome</keyword>
<dbReference type="SMART" id="SM00387">
    <property type="entry name" value="HATPase_c"/>
    <property type="match status" value="1"/>
</dbReference>
<protein>
    <recommendedName>
        <fullName evidence="3">histidine kinase</fullName>
        <ecNumber evidence="3">2.7.13.3</ecNumber>
    </recommendedName>
</protein>
<evidence type="ECO:0000256" key="5">
    <source>
        <dbReference type="ARBA" id="ARBA00022553"/>
    </source>
</evidence>
<dbReference type="FunFam" id="3.30.565.10:FF:000023">
    <property type="entry name" value="PAS domain-containing sensor histidine kinase"/>
    <property type="match status" value="1"/>
</dbReference>
<feature type="modified residue" description="4-aspartylphosphate" evidence="14">
    <location>
        <position position="59"/>
    </location>
</feature>
<dbReference type="RefSeq" id="WP_338606351.1">
    <property type="nucleotide sequence ID" value="NZ_AP028679.1"/>
</dbReference>
<dbReference type="InterPro" id="IPR003594">
    <property type="entry name" value="HATPase_dom"/>
</dbReference>
<dbReference type="FunFam" id="3.40.50.2300:FF:000018">
    <property type="entry name" value="DNA-binding transcriptional regulator NtrC"/>
    <property type="match status" value="1"/>
</dbReference>
<dbReference type="PROSITE" id="PS50110">
    <property type="entry name" value="RESPONSE_REGULATORY"/>
    <property type="match status" value="1"/>
</dbReference>
<evidence type="ECO:0000256" key="7">
    <source>
        <dbReference type="ARBA" id="ARBA00022741"/>
    </source>
</evidence>
<dbReference type="Pfam" id="PF00072">
    <property type="entry name" value="Response_reg"/>
    <property type="match status" value="1"/>
</dbReference>
<feature type="domain" description="Response regulatory" evidence="17">
    <location>
        <begin position="10"/>
        <end position="124"/>
    </location>
</feature>
<dbReference type="GO" id="GO:0000155">
    <property type="term" value="F:phosphorelay sensor kinase activity"/>
    <property type="evidence" value="ECO:0007669"/>
    <property type="project" value="InterPro"/>
</dbReference>
<dbReference type="SUPFAM" id="SSF55874">
    <property type="entry name" value="ATPase domain of HSP90 chaperone/DNA topoisomerase II/histidine kinase"/>
    <property type="match status" value="1"/>
</dbReference>
<dbReference type="GO" id="GO:0005524">
    <property type="term" value="F:ATP binding"/>
    <property type="evidence" value="ECO:0007669"/>
    <property type="project" value="UniProtKB-KW"/>
</dbReference>
<dbReference type="SUPFAM" id="SSF52172">
    <property type="entry name" value="CheY-like"/>
    <property type="match status" value="1"/>
</dbReference>
<dbReference type="InterPro" id="IPR000014">
    <property type="entry name" value="PAS"/>
</dbReference>
<dbReference type="EC" id="2.7.13.3" evidence="3"/>
<dbReference type="InterPro" id="IPR005467">
    <property type="entry name" value="His_kinase_dom"/>
</dbReference>
<evidence type="ECO:0000313" key="19">
    <source>
        <dbReference type="EMBL" id="BEQ14647.1"/>
    </source>
</evidence>
<evidence type="ECO:0000256" key="8">
    <source>
        <dbReference type="ARBA" id="ARBA00022777"/>
    </source>
</evidence>
<dbReference type="PROSITE" id="PS50109">
    <property type="entry name" value="HIS_KIN"/>
    <property type="match status" value="1"/>
</dbReference>
<dbReference type="PRINTS" id="PR00344">
    <property type="entry name" value="BCTRLSENSOR"/>
</dbReference>
<evidence type="ECO:0000256" key="6">
    <source>
        <dbReference type="ARBA" id="ARBA00022679"/>
    </source>
</evidence>
<organism evidence="19 20">
    <name type="scientific">Desulfoferula mesophila</name>
    <dbReference type="NCBI Taxonomy" id="3058419"/>
    <lineage>
        <taxon>Bacteria</taxon>
        <taxon>Pseudomonadati</taxon>
        <taxon>Thermodesulfobacteriota</taxon>
        <taxon>Desulfarculia</taxon>
        <taxon>Desulfarculales</taxon>
        <taxon>Desulfarculaceae</taxon>
        <taxon>Desulfoferula</taxon>
    </lineage>
</organism>
<dbReference type="InterPro" id="IPR011006">
    <property type="entry name" value="CheY-like_superfamily"/>
</dbReference>
<dbReference type="CDD" id="cd00082">
    <property type="entry name" value="HisKA"/>
    <property type="match status" value="1"/>
</dbReference>
<evidence type="ECO:0000259" key="18">
    <source>
        <dbReference type="PROSITE" id="PS50112"/>
    </source>
</evidence>
<keyword evidence="9" id="KW-0067">ATP-binding</keyword>
<feature type="domain" description="Histidine kinase" evidence="16">
    <location>
        <begin position="281"/>
        <end position="502"/>
    </location>
</feature>
<dbReference type="SUPFAM" id="SSF55785">
    <property type="entry name" value="PYP-like sensor domain (PAS domain)"/>
    <property type="match status" value="1"/>
</dbReference>
<evidence type="ECO:0000256" key="1">
    <source>
        <dbReference type="ARBA" id="ARBA00000085"/>
    </source>
</evidence>
<evidence type="ECO:0000256" key="3">
    <source>
        <dbReference type="ARBA" id="ARBA00012438"/>
    </source>
</evidence>
<dbReference type="InterPro" id="IPR013767">
    <property type="entry name" value="PAS_fold"/>
</dbReference>
<proteinExistence type="predicted"/>
<dbReference type="SMART" id="SM00448">
    <property type="entry name" value="REC"/>
    <property type="match status" value="1"/>
</dbReference>
<evidence type="ECO:0000256" key="15">
    <source>
        <dbReference type="SAM" id="MobiDB-lite"/>
    </source>
</evidence>
<dbReference type="AlphaFoldDB" id="A0AAU9EDM4"/>
<dbReference type="Pfam" id="PF00512">
    <property type="entry name" value="HisKA"/>
    <property type="match status" value="1"/>
</dbReference>
<dbReference type="Pfam" id="PF00989">
    <property type="entry name" value="PAS"/>
    <property type="match status" value="1"/>
</dbReference>
<evidence type="ECO:0000256" key="11">
    <source>
        <dbReference type="ARBA" id="ARBA00023015"/>
    </source>
</evidence>
<dbReference type="KEGG" id="dmp:FAK_17130"/>
<keyword evidence="6" id="KW-0808">Transferase</keyword>
<keyword evidence="7" id="KW-0547">Nucleotide-binding</keyword>
<reference evidence="20" key="1">
    <citation type="journal article" date="2023" name="Arch. Microbiol.">
        <title>Desulfoferula mesophilus gen. nov. sp. nov., a mesophilic sulfate-reducing bacterium isolated from a brackish lake sediment.</title>
        <authorList>
            <person name="Watanabe T."/>
            <person name="Yabe T."/>
            <person name="Tsuji J.M."/>
            <person name="Fukui M."/>
        </authorList>
    </citation>
    <scope>NUCLEOTIDE SEQUENCE [LARGE SCALE GENOMIC DNA]</scope>
    <source>
        <strain evidence="20">12FAK</strain>
    </source>
</reference>
<evidence type="ECO:0000256" key="13">
    <source>
        <dbReference type="ARBA" id="ARBA00023163"/>
    </source>
</evidence>
<keyword evidence="11" id="KW-0805">Transcription regulation</keyword>
<keyword evidence="5 14" id="KW-0597">Phosphoprotein</keyword>
<evidence type="ECO:0000259" key="17">
    <source>
        <dbReference type="PROSITE" id="PS50110"/>
    </source>
</evidence>
<dbReference type="NCBIfam" id="TIGR00229">
    <property type="entry name" value="sensory_box"/>
    <property type="match status" value="1"/>
</dbReference>
<feature type="region of interest" description="Disordered" evidence="15">
    <location>
        <begin position="209"/>
        <end position="229"/>
    </location>
</feature>
<comment type="subcellular location">
    <subcellularLocation>
        <location evidence="2">Cell membrane</location>
    </subcellularLocation>
</comment>
<keyword evidence="13" id="KW-0804">Transcription</keyword>
<dbReference type="GO" id="GO:0005886">
    <property type="term" value="C:plasma membrane"/>
    <property type="evidence" value="ECO:0007669"/>
    <property type="project" value="UniProtKB-SubCell"/>
</dbReference>
<comment type="catalytic activity">
    <reaction evidence="1">
        <text>ATP + protein L-histidine = ADP + protein N-phospho-L-histidine.</text>
        <dbReference type="EC" id="2.7.13.3"/>
    </reaction>
</comment>
<dbReference type="CDD" id="cd00130">
    <property type="entry name" value="PAS"/>
    <property type="match status" value="1"/>
</dbReference>
<keyword evidence="8 19" id="KW-0418">Kinase</keyword>
<dbReference type="InterPro" id="IPR004358">
    <property type="entry name" value="Sig_transdc_His_kin-like_C"/>
</dbReference>
<keyword evidence="10" id="KW-0902">Two-component regulatory system</keyword>
<dbReference type="SMART" id="SM00091">
    <property type="entry name" value="PAS"/>
    <property type="match status" value="1"/>
</dbReference>
<keyword evidence="4" id="KW-1003">Cell membrane</keyword>
<dbReference type="InterPro" id="IPR001789">
    <property type="entry name" value="Sig_transdc_resp-reg_receiver"/>
</dbReference>
<dbReference type="Proteomes" id="UP001366166">
    <property type="component" value="Chromosome"/>
</dbReference>
<dbReference type="InterPro" id="IPR003661">
    <property type="entry name" value="HisK_dim/P_dom"/>
</dbReference>
<evidence type="ECO:0000313" key="20">
    <source>
        <dbReference type="Proteomes" id="UP001366166"/>
    </source>
</evidence>
<dbReference type="InterPro" id="IPR035965">
    <property type="entry name" value="PAS-like_dom_sf"/>
</dbReference>
<dbReference type="Pfam" id="PF02518">
    <property type="entry name" value="HATPase_c"/>
    <property type="match status" value="1"/>
</dbReference>
<sequence length="503" mass="54136">MSQSEATSVPVLVIDDERDLRDGCERFLRRLGCAVAKAPDGAAGLAAMEQSPADIVLLDLKMPGMDGLEVLKRLRQFHPQALVIVITGYATVETAIEAMKLGAYDFLPKPFQPDHLRLTVGRAMDRLRLTREKERLEQERLQTLHDLAGEQSRLRTVIRALPMGVLVTQPDGRVVLHNPSFCQMAGLDPDSPPGRELSHYLSEPQVGALAQGASQNGRAAGQGNGEEPPAVEFTTKQGRTLLAQATPVLGDGGASLGAVLVFIDVTPYRMLDQLRQEFVAKVSHELRSPLSTILLQLTLLLGEDGAAPPQGHRHLLVRARERTQGLISFVRDLLDLSRLENGGGAAAQPVEVSLEKVLASVSEALGDQARSRGMELRLELPAEPLPPLRADPVGLESVFTNLAANAINYSSDGGQVTLKAWSEGDSLKVAVSDQGFGIEPEKLGLIFDKFYRVKNEKTRYVTGTGLGLPIVKNVVENLGGAVAVDSELGKGSTFTVTLPVTPT</sequence>
<keyword evidence="12" id="KW-0472">Membrane</keyword>
<evidence type="ECO:0000256" key="12">
    <source>
        <dbReference type="ARBA" id="ARBA00023136"/>
    </source>
</evidence>
<dbReference type="Gene3D" id="3.30.450.20">
    <property type="entry name" value="PAS domain"/>
    <property type="match status" value="1"/>
</dbReference>
<name>A0AAU9EDM4_9BACT</name>
<gene>
    <name evidence="19" type="ORF">FAK_17130</name>
</gene>
<dbReference type="GO" id="GO:0006355">
    <property type="term" value="P:regulation of DNA-templated transcription"/>
    <property type="evidence" value="ECO:0007669"/>
    <property type="project" value="InterPro"/>
</dbReference>
<dbReference type="PANTHER" id="PTHR43547">
    <property type="entry name" value="TWO-COMPONENT HISTIDINE KINASE"/>
    <property type="match status" value="1"/>
</dbReference>
<evidence type="ECO:0000256" key="14">
    <source>
        <dbReference type="PROSITE-ProRule" id="PRU00169"/>
    </source>
</evidence>
<dbReference type="Gene3D" id="3.30.565.10">
    <property type="entry name" value="Histidine kinase-like ATPase, C-terminal domain"/>
    <property type="match status" value="1"/>
</dbReference>
<dbReference type="SUPFAM" id="SSF47384">
    <property type="entry name" value="Homodimeric domain of signal transducing histidine kinase"/>
    <property type="match status" value="1"/>
</dbReference>
<dbReference type="SMART" id="SM00388">
    <property type="entry name" value="HisKA"/>
    <property type="match status" value="1"/>
</dbReference>
<evidence type="ECO:0000256" key="10">
    <source>
        <dbReference type="ARBA" id="ARBA00023012"/>
    </source>
</evidence>
<feature type="domain" description="PAS" evidence="18">
    <location>
        <begin position="150"/>
        <end position="205"/>
    </location>
</feature>
<dbReference type="InterPro" id="IPR036890">
    <property type="entry name" value="HATPase_C_sf"/>
</dbReference>
<dbReference type="InterPro" id="IPR036097">
    <property type="entry name" value="HisK_dim/P_sf"/>
</dbReference>
<evidence type="ECO:0000256" key="4">
    <source>
        <dbReference type="ARBA" id="ARBA00022475"/>
    </source>
</evidence>
<accession>A0AAU9EDM4</accession>
<dbReference type="PANTHER" id="PTHR43547:SF2">
    <property type="entry name" value="HYBRID SIGNAL TRANSDUCTION HISTIDINE KINASE C"/>
    <property type="match status" value="1"/>
</dbReference>
<dbReference type="PROSITE" id="PS50112">
    <property type="entry name" value="PAS"/>
    <property type="match status" value="1"/>
</dbReference>
<evidence type="ECO:0000256" key="9">
    <source>
        <dbReference type="ARBA" id="ARBA00022840"/>
    </source>
</evidence>
<dbReference type="Gene3D" id="3.40.50.2300">
    <property type="match status" value="1"/>
</dbReference>